<evidence type="ECO:0000256" key="3">
    <source>
        <dbReference type="ARBA" id="ARBA00022679"/>
    </source>
</evidence>
<comment type="pathway">
    <text evidence="1">Lipid metabolism.</text>
</comment>
<proteinExistence type="inferred from homology"/>
<dbReference type="PROSITE" id="PS00098">
    <property type="entry name" value="THIOLASE_1"/>
    <property type="match status" value="1"/>
</dbReference>
<dbReference type="PANTHER" id="PTHR18919:SF107">
    <property type="entry name" value="ACETYL-COA ACETYLTRANSFERASE, CYTOSOLIC"/>
    <property type="match status" value="1"/>
</dbReference>
<dbReference type="Pfam" id="PF00108">
    <property type="entry name" value="Thiolase_N"/>
    <property type="match status" value="1"/>
</dbReference>
<evidence type="ECO:0000256" key="1">
    <source>
        <dbReference type="ARBA" id="ARBA00005189"/>
    </source>
</evidence>
<evidence type="ECO:0000313" key="9">
    <source>
        <dbReference type="Proteomes" id="UP000321570"/>
    </source>
</evidence>
<dbReference type="NCBIfam" id="TIGR01930">
    <property type="entry name" value="AcCoA-C-Actrans"/>
    <property type="match status" value="1"/>
</dbReference>
<evidence type="ECO:0000256" key="5">
    <source>
        <dbReference type="RuleBase" id="RU003557"/>
    </source>
</evidence>
<dbReference type="InterPro" id="IPR016039">
    <property type="entry name" value="Thiolase-like"/>
</dbReference>
<feature type="domain" description="Thiolase N-terminal" evidence="6">
    <location>
        <begin position="15"/>
        <end position="303"/>
    </location>
</feature>
<feature type="non-terminal residue" evidence="8">
    <location>
        <position position="475"/>
    </location>
</feature>
<evidence type="ECO:0000259" key="6">
    <source>
        <dbReference type="Pfam" id="PF00108"/>
    </source>
</evidence>
<keyword evidence="9" id="KW-1185">Reference proteome</keyword>
<dbReference type="CDD" id="cd00751">
    <property type="entry name" value="thiolase"/>
    <property type="match status" value="1"/>
</dbReference>
<evidence type="ECO:0000256" key="4">
    <source>
        <dbReference type="ARBA" id="ARBA00023315"/>
    </source>
</evidence>
<comment type="similarity">
    <text evidence="2 5">Belongs to the thiolase-like superfamily. Thiolase family.</text>
</comment>
<dbReference type="InterPro" id="IPR020617">
    <property type="entry name" value="Thiolase_C"/>
</dbReference>
<name>A0A564YXL7_HYMDI</name>
<dbReference type="PROSITE" id="PS00099">
    <property type="entry name" value="THIOLASE_3"/>
    <property type="match status" value="1"/>
</dbReference>
<dbReference type="GO" id="GO:0003988">
    <property type="term" value="F:acetyl-CoA C-acyltransferase activity"/>
    <property type="evidence" value="ECO:0007669"/>
    <property type="project" value="UniProtKB-ARBA"/>
</dbReference>
<dbReference type="InterPro" id="IPR002155">
    <property type="entry name" value="Thiolase"/>
</dbReference>
<keyword evidence="3 5" id="KW-0808">Transferase</keyword>
<dbReference type="InterPro" id="IPR020616">
    <property type="entry name" value="Thiolase_N"/>
</dbReference>
<organism evidence="8 9">
    <name type="scientific">Hymenolepis diminuta</name>
    <name type="common">Rat tapeworm</name>
    <dbReference type="NCBI Taxonomy" id="6216"/>
    <lineage>
        <taxon>Eukaryota</taxon>
        <taxon>Metazoa</taxon>
        <taxon>Spiralia</taxon>
        <taxon>Lophotrochozoa</taxon>
        <taxon>Platyhelminthes</taxon>
        <taxon>Cestoda</taxon>
        <taxon>Eucestoda</taxon>
        <taxon>Cyclophyllidea</taxon>
        <taxon>Hymenolepididae</taxon>
        <taxon>Hymenolepis</taxon>
    </lineage>
</organism>
<feature type="domain" description="Thiolase C-terminal" evidence="7">
    <location>
        <begin position="314"/>
        <end position="415"/>
    </location>
</feature>
<protein>
    <submittedName>
        <fullName evidence="8">Uncharacterized protein</fullName>
    </submittedName>
</protein>
<dbReference type="Gene3D" id="3.40.47.10">
    <property type="match status" value="1"/>
</dbReference>
<dbReference type="Pfam" id="PF02803">
    <property type="entry name" value="Thiolase_C"/>
    <property type="match status" value="1"/>
</dbReference>
<dbReference type="EMBL" id="CABIJS010000444">
    <property type="protein sequence ID" value="VUZ51906.1"/>
    <property type="molecule type" value="Genomic_DNA"/>
</dbReference>
<evidence type="ECO:0000256" key="2">
    <source>
        <dbReference type="ARBA" id="ARBA00010982"/>
    </source>
</evidence>
<dbReference type="SUPFAM" id="SSF53901">
    <property type="entry name" value="Thiolase-like"/>
    <property type="match status" value="2"/>
</dbReference>
<sequence>MPIEMTDGYANSDILIISACRTPIGRFCGSLAGIPTHELGGTVISECIKRASKQFADQTEEDVLSQISEVIMGQVYTAGGGQNPARQAAKAAGLSYTVPAWGLNMLCASGMKAVCQCFQTLRLEGGMAVAGGQESMSRCPHITPPGCSLRRGGGGGNADGLPVFGDFRLVDSLLNDGLEDAFHGIHMGVTAENIAQKFQIGRIDQDAFAYESQVRCKHAVELGKFKSEIVPVSITKTDKRGVPNEPVIISLDEPPRPQTTMEALAKLRPAFANGLPQPQDATVTAGNASGLADGAAALLLCRADTAKNLGVRCPLGRIVAWHQSGCEPQVMGLGPINSVKGLMENLSWSVDDVDLFELNEAFAAQSLAVLNELGLPKDRTNVNGGAIALGHPIGCSGARILVTLVHSLHRLAHNYSSKTSEAFNGAVTNGNRLASKGSSLRGIAALCVGGGMGLAIAVEILPYLTSSDCPLIEST</sequence>
<dbReference type="PANTHER" id="PTHR18919">
    <property type="entry name" value="ACETYL-COA C-ACYLTRANSFERASE"/>
    <property type="match status" value="1"/>
</dbReference>
<gene>
    <name evidence="8" type="ORF">WMSIL1_LOCUS10251</name>
</gene>
<dbReference type="Proteomes" id="UP000321570">
    <property type="component" value="Unassembled WGS sequence"/>
</dbReference>
<reference evidence="8 9" key="1">
    <citation type="submission" date="2019-07" db="EMBL/GenBank/DDBJ databases">
        <authorList>
            <person name="Jastrzebski P J."/>
            <person name="Paukszto L."/>
            <person name="Jastrzebski P J."/>
        </authorList>
    </citation>
    <scope>NUCLEOTIDE SEQUENCE [LARGE SCALE GENOMIC DNA]</scope>
    <source>
        <strain evidence="8 9">WMS-il1</strain>
    </source>
</reference>
<dbReference type="AlphaFoldDB" id="A0A564YXL7"/>
<dbReference type="InterPro" id="IPR020613">
    <property type="entry name" value="Thiolase_CS"/>
</dbReference>
<dbReference type="InterPro" id="IPR020615">
    <property type="entry name" value="Thiolase_acyl_enz_int_AS"/>
</dbReference>
<dbReference type="PROSITE" id="PS00737">
    <property type="entry name" value="THIOLASE_2"/>
    <property type="match status" value="1"/>
</dbReference>
<dbReference type="InterPro" id="IPR020610">
    <property type="entry name" value="Thiolase_AS"/>
</dbReference>
<accession>A0A564YXL7</accession>
<evidence type="ECO:0000259" key="7">
    <source>
        <dbReference type="Pfam" id="PF02803"/>
    </source>
</evidence>
<keyword evidence="4 5" id="KW-0012">Acyltransferase</keyword>
<evidence type="ECO:0000313" key="8">
    <source>
        <dbReference type="EMBL" id="VUZ51906.1"/>
    </source>
</evidence>